<keyword evidence="2" id="KW-0808">Transferase</keyword>
<dbReference type="EMBL" id="KQ241752">
    <property type="protein sequence ID" value="KNC84618.1"/>
    <property type="molecule type" value="Genomic_DNA"/>
</dbReference>
<dbReference type="Pfam" id="PF05971">
    <property type="entry name" value="Methyltransf_10"/>
    <property type="match status" value="2"/>
</dbReference>
<dbReference type="RefSeq" id="XP_014158520.1">
    <property type="nucleotide sequence ID" value="XM_014303045.1"/>
</dbReference>
<dbReference type="GeneID" id="25903689"/>
<dbReference type="GO" id="GO:0070475">
    <property type="term" value="P:rRNA base methylation"/>
    <property type="evidence" value="ECO:0007669"/>
    <property type="project" value="TreeGrafter"/>
</dbReference>
<name>A0A0L0G8R5_9EUKA</name>
<keyword evidence="5" id="KW-1185">Reference proteome</keyword>
<dbReference type="OrthoDB" id="514248at2759"/>
<feature type="compositionally biased region" description="Basic and acidic residues" evidence="3">
    <location>
        <begin position="548"/>
        <end position="561"/>
    </location>
</feature>
<evidence type="ECO:0000256" key="3">
    <source>
        <dbReference type="SAM" id="MobiDB-lite"/>
    </source>
</evidence>
<reference evidence="4 5" key="1">
    <citation type="submission" date="2011-02" db="EMBL/GenBank/DDBJ databases">
        <title>The Genome Sequence of Sphaeroforma arctica JP610.</title>
        <authorList>
            <consortium name="The Broad Institute Genome Sequencing Platform"/>
            <person name="Russ C."/>
            <person name="Cuomo C."/>
            <person name="Young S.K."/>
            <person name="Zeng Q."/>
            <person name="Gargeya S."/>
            <person name="Alvarado L."/>
            <person name="Berlin A."/>
            <person name="Chapman S.B."/>
            <person name="Chen Z."/>
            <person name="Freedman E."/>
            <person name="Gellesch M."/>
            <person name="Goldberg J."/>
            <person name="Griggs A."/>
            <person name="Gujja S."/>
            <person name="Heilman E."/>
            <person name="Heiman D."/>
            <person name="Howarth C."/>
            <person name="Mehta T."/>
            <person name="Neiman D."/>
            <person name="Pearson M."/>
            <person name="Roberts A."/>
            <person name="Saif S."/>
            <person name="Shea T."/>
            <person name="Shenoy N."/>
            <person name="Sisk P."/>
            <person name="Stolte C."/>
            <person name="Sykes S."/>
            <person name="White J."/>
            <person name="Yandava C."/>
            <person name="Burger G."/>
            <person name="Gray M.W."/>
            <person name="Holland P.W.H."/>
            <person name="King N."/>
            <person name="Lang F.B.F."/>
            <person name="Roger A.J."/>
            <person name="Ruiz-Trillo I."/>
            <person name="Haas B."/>
            <person name="Nusbaum C."/>
            <person name="Birren B."/>
        </authorList>
    </citation>
    <scope>NUCLEOTIDE SEQUENCE [LARGE SCALE GENOMIC DNA]</scope>
    <source>
        <strain evidence="4 5">JP610</strain>
    </source>
</reference>
<feature type="compositionally biased region" description="Polar residues" evidence="3">
    <location>
        <begin position="287"/>
        <end position="304"/>
    </location>
</feature>
<dbReference type="InterPro" id="IPR010286">
    <property type="entry name" value="METTL16/RlmF"/>
</dbReference>
<feature type="region of interest" description="Disordered" evidence="3">
    <location>
        <begin position="700"/>
        <end position="738"/>
    </location>
</feature>
<dbReference type="PANTHER" id="PTHR13393">
    <property type="entry name" value="SAM-DEPENDENT METHYLTRANSFERASE"/>
    <property type="match status" value="1"/>
</dbReference>
<evidence type="ECO:0008006" key="6">
    <source>
        <dbReference type="Google" id="ProtNLM"/>
    </source>
</evidence>
<feature type="region of interest" description="Disordered" evidence="3">
    <location>
        <begin position="284"/>
        <end position="304"/>
    </location>
</feature>
<gene>
    <name evidence="4" type="ORF">SARC_03185</name>
</gene>
<keyword evidence="1" id="KW-0489">Methyltransferase</keyword>
<proteinExistence type="predicted"/>
<dbReference type="eggNOG" id="KOG2912">
    <property type="taxonomic scope" value="Eukaryota"/>
</dbReference>
<dbReference type="Proteomes" id="UP000054560">
    <property type="component" value="Unassembled WGS sequence"/>
</dbReference>
<dbReference type="GO" id="GO:0008168">
    <property type="term" value="F:methyltransferase activity"/>
    <property type="evidence" value="ECO:0007669"/>
    <property type="project" value="UniProtKB-KW"/>
</dbReference>
<dbReference type="SUPFAM" id="SSF53335">
    <property type="entry name" value="S-adenosyl-L-methionine-dependent methyltransferases"/>
    <property type="match status" value="1"/>
</dbReference>
<protein>
    <recommendedName>
        <fullName evidence="6">U6 small nuclear RNA (adenine-(43)-N(6))-methyltransferase</fullName>
    </recommendedName>
</protein>
<dbReference type="Gene3D" id="3.40.50.150">
    <property type="entry name" value="Vaccinia Virus protein VP39"/>
    <property type="match status" value="1"/>
</dbReference>
<evidence type="ECO:0000313" key="4">
    <source>
        <dbReference type="EMBL" id="KNC84618.1"/>
    </source>
</evidence>
<dbReference type="PANTHER" id="PTHR13393:SF0">
    <property type="entry name" value="RNA N6-ADENOSINE-METHYLTRANSFERASE METTL16"/>
    <property type="match status" value="1"/>
</dbReference>
<evidence type="ECO:0000256" key="2">
    <source>
        <dbReference type="ARBA" id="ARBA00022679"/>
    </source>
</evidence>
<dbReference type="AlphaFoldDB" id="A0A0L0G8R5"/>
<dbReference type="STRING" id="667725.A0A0L0G8R5"/>
<organism evidence="4 5">
    <name type="scientific">Sphaeroforma arctica JP610</name>
    <dbReference type="NCBI Taxonomy" id="667725"/>
    <lineage>
        <taxon>Eukaryota</taxon>
        <taxon>Ichthyosporea</taxon>
        <taxon>Ichthyophonida</taxon>
        <taxon>Sphaeroforma</taxon>
    </lineage>
</organism>
<feature type="region of interest" description="Disordered" evidence="3">
    <location>
        <begin position="539"/>
        <end position="563"/>
    </location>
</feature>
<dbReference type="InterPro" id="IPR029063">
    <property type="entry name" value="SAM-dependent_MTases_sf"/>
</dbReference>
<accession>A0A0L0G8R5</accession>
<evidence type="ECO:0000256" key="1">
    <source>
        <dbReference type="ARBA" id="ARBA00022603"/>
    </source>
</evidence>
<evidence type="ECO:0000313" key="5">
    <source>
        <dbReference type="Proteomes" id="UP000054560"/>
    </source>
</evidence>
<sequence>MLSSSIQQLNMTFTNRDKYARGGAPLNQHMHPRNQFRYTPPDFEALATQWPALKAHLVPVNRGCVGKSDRNDNTLSQSQISSEMWNQLNGVEEDRTDNTLLQVNNEEKSQGEAVDVHDTQDRMEATGSAACGNVQEAAAHSGEFYMDELVGQPSSVHRFTLDFKDDVAVRELLYALLHVHYGLKLSMPLDRLVPTVTSRENYIHWVADLIEHAQYSHSIHTCDSIVDRPLNLCEREASAINRNAQTHNDFTLNKIQTASHNSLQDGKQAESNLYRKRKHRDGIGNCVETTDSSSGTVSESTAATGSNSDAKQLRQFVLGFDVGVGASCIYPLLGNTLYGWHFEGSDINAASLQYACDNVSRNNLNDFIKLVHVGDAERVLCGVLDSRYVYGFVMCNPPFFADAHEAQTGGVAKQRLPHAVCTGAENEMQTDGGELGFVSKMIEDSMRVGGRVRWYTSMVGKKSSLNPLLSKLKSLGVQRIKHTVFNQGRTVRWGIAWSLVPDVGQGGSVFAGEHPRACMSRCPCACVCRYTTVPSQPQAGSASNVLTESHKQTRHEVRPMARQEGYTTEEGRLGPYTQNLAQGLKRTPESPAPLHRTTSVTPCARVYTIALHCEKPSPYIRTSEQSKGEGSKVERMYRTLVYECVMETLLDFEVSVQVQTHEELQDKIEWCAYRNTWSRKYRRDKSRRLQAAVVSTQGLVTQDRRMDSTPSLRIGQAEPHKSSADLTGAKKSHRGGEYGTADNALDPIFKVATTILPICDCVLQLTRAEYGDRLARDTRESLCRCAPDQQRDVRVACAMQGGDELMWKALLVHFQRGLLLRHERKCIAEIAQA</sequence>